<dbReference type="SUPFAM" id="SSF51445">
    <property type="entry name" value="(Trans)glycosidases"/>
    <property type="match status" value="1"/>
</dbReference>
<dbReference type="InterPro" id="IPR004199">
    <property type="entry name" value="B-gal_small/dom_5"/>
</dbReference>
<dbReference type="Gene3D" id="3.20.20.80">
    <property type="entry name" value="Glycosidases"/>
    <property type="match status" value="1"/>
</dbReference>
<accession>A0ABR3SDB3</accession>
<dbReference type="InterPro" id="IPR017853">
    <property type="entry name" value="GH"/>
</dbReference>
<dbReference type="Pfam" id="PF02837">
    <property type="entry name" value="Glyco_hydro_2_N"/>
    <property type="match status" value="1"/>
</dbReference>
<dbReference type="InterPro" id="IPR014718">
    <property type="entry name" value="GH-type_carb-bd"/>
</dbReference>
<gene>
    <name evidence="8" type="ORF">SLS56_010987</name>
</gene>
<dbReference type="InterPro" id="IPR050347">
    <property type="entry name" value="Bact_Beta-galactosidase"/>
</dbReference>
<dbReference type="InterPro" id="IPR036156">
    <property type="entry name" value="Beta-gal/glucu_dom_sf"/>
</dbReference>
<dbReference type="PROSITE" id="PS00608">
    <property type="entry name" value="GLYCOSYL_HYDROL_F2_2"/>
    <property type="match status" value="1"/>
</dbReference>
<dbReference type="PANTHER" id="PTHR46323:SF2">
    <property type="entry name" value="BETA-GALACTOSIDASE"/>
    <property type="match status" value="1"/>
</dbReference>
<name>A0ABR3SDB3_9PEZI</name>
<dbReference type="Pfam" id="PF02836">
    <property type="entry name" value="Glyco_hydro_2_C"/>
    <property type="match status" value="1"/>
</dbReference>
<evidence type="ECO:0000256" key="3">
    <source>
        <dbReference type="ARBA" id="ARBA00012756"/>
    </source>
</evidence>
<evidence type="ECO:0000256" key="1">
    <source>
        <dbReference type="ARBA" id="ARBA00001412"/>
    </source>
</evidence>
<dbReference type="SUPFAM" id="SSF49785">
    <property type="entry name" value="Galactose-binding domain-like"/>
    <property type="match status" value="1"/>
</dbReference>
<dbReference type="PRINTS" id="PR00132">
    <property type="entry name" value="GLHYDRLASE2"/>
</dbReference>
<evidence type="ECO:0000256" key="5">
    <source>
        <dbReference type="ARBA" id="ARBA00023295"/>
    </source>
</evidence>
<dbReference type="InterPro" id="IPR011013">
    <property type="entry name" value="Gal_mutarotase_sf_dom"/>
</dbReference>
<keyword evidence="9" id="KW-1185">Reference proteome</keyword>
<evidence type="ECO:0000259" key="7">
    <source>
        <dbReference type="SMART" id="SM01038"/>
    </source>
</evidence>
<reference evidence="8 9" key="1">
    <citation type="submission" date="2024-02" db="EMBL/GenBank/DDBJ databases">
        <title>De novo assembly and annotation of 12 fungi associated with fruit tree decline syndrome in Ontario, Canada.</title>
        <authorList>
            <person name="Sulman M."/>
            <person name="Ellouze W."/>
            <person name="Ilyukhin E."/>
        </authorList>
    </citation>
    <scope>NUCLEOTIDE SEQUENCE [LARGE SCALE GENOMIC DNA]</scope>
    <source>
        <strain evidence="8 9">M1-105</strain>
    </source>
</reference>
<dbReference type="InterPro" id="IPR006103">
    <property type="entry name" value="Glyco_hydro_2_cat"/>
</dbReference>
<dbReference type="InterPro" id="IPR008979">
    <property type="entry name" value="Galactose-bd-like_sf"/>
</dbReference>
<keyword evidence="5" id="KW-0326">Glycosidase</keyword>
<dbReference type="SUPFAM" id="SSF49303">
    <property type="entry name" value="beta-Galactosidase/glucuronidase domain"/>
    <property type="match status" value="2"/>
</dbReference>
<dbReference type="Proteomes" id="UP001521116">
    <property type="component" value="Unassembled WGS sequence"/>
</dbReference>
<evidence type="ECO:0000313" key="9">
    <source>
        <dbReference type="Proteomes" id="UP001521116"/>
    </source>
</evidence>
<dbReference type="InterPro" id="IPR032312">
    <property type="entry name" value="LacZ_4"/>
</dbReference>
<dbReference type="InterPro" id="IPR013783">
    <property type="entry name" value="Ig-like_fold"/>
</dbReference>
<protein>
    <recommendedName>
        <fullName evidence="3">beta-galactosidase</fullName>
        <ecNumber evidence="3">3.2.1.23</ecNumber>
    </recommendedName>
    <alternativeName>
        <fullName evidence="6">Lactase</fullName>
    </alternativeName>
</protein>
<dbReference type="Gene3D" id="2.60.40.10">
    <property type="entry name" value="Immunoglobulins"/>
    <property type="match status" value="2"/>
</dbReference>
<dbReference type="InterPro" id="IPR006101">
    <property type="entry name" value="Glyco_hydro_2"/>
</dbReference>
<comment type="catalytic activity">
    <reaction evidence="1">
        <text>Hydrolysis of terminal non-reducing beta-D-galactose residues in beta-D-galactosides.</text>
        <dbReference type="EC" id="3.2.1.23"/>
    </reaction>
</comment>
<proteinExistence type="inferred from homology"/>
<evidence type="ECO:0000256" key="6">
    <source>
        <dbReference type="ARBA" id="ARBA00032230"/>
    </source>
</evidence>
<feature type="domain" description="Beta galactosidase small chain/" evidence="7">
    <location>
        <begin position="733"/>
        <end position="1023"/>
    </location>
</feature>
<dbReference type="InterPro" id="IPR023232">
    <property type="entry name" value="Glyco_hydro_2_AS"/>
</dbReference>
<dbReference type="EC" id="3.2.1.23" evidence="3"/>
<dbReference type="Gene3D" id="2.60.120.260">
    <property type="entry name" value="Galactose-binding domain-like"/>
    <property type="match status" value="1"/>
</dbReference>
<dbReference type="EMBL" id="JAJVDC020000232">
    <property type="protein sequence ID" value="KAL1617409.1"/>
    <property type="molecule type" value="Genomic_DNA"/>
</dbReference>
<comment type="caution">
    <text evidence="8">The sequence shown here is derived from an EMBL/GenBank/DDBJ whole genome shotgun (WGS) entry which is preliminary data.</text>
</comment>
<comment type="similarity">
    <text evidence="2">Belongs to the glycosyl hydrolase 2 family.</text>
</comment>
<evidence type="ECO:0000256" key="2">
    <source>
        <dbReference type="ARBA" id="ARBA00007401"/>
    </source>
</evidence>
<dbReference type="InterPro" id="IPR006104">
    <property type="entry name" value="Glyco_hydro_2_N"/>
</dbReference>
<dbReference type="PANTHER" id="PTHR46323">
    <property type="entry name" value="BETA-GALACTOSIDASE"/>
    <property type="match status" value="1"/>
</dbReference>
<dbReference type="Pfam" id="PF02929">
    <property type="entry name" value="Bgal_small_N"/>
    <property type="match status" value="1"/>
</dbReference>
<dbReference type="SUPFAM" id="SSF74650">
    <property type="entry name" value="Galactose mutarotase-like"/>
    <property type="match status" value="1"/>
</dbReference>
<dbReference type="Gene3D" id="2.70.98.10">
    <property type="match status" value="1"/>
</dbReference>
<evidence type="ECO:0000256" key="4">
    <source>
        <dbReference type="ARBA" id="ARBA00022801"/>
    </source>
</evidence>
<sequence length="1023" mass="115414">MATHGESFSAPPDWSNLDVIHRNTLPPRASFFNYSSPLSALSYVPAKSDFTFSLNGQWKFHYSSSPYRAPEGFEKPAYDTSAWPEIPVPSMWQMEGYGKPHYTNLPYPFPVDPPHVPLDDNPTGNYLRKFHVPEKFKDHQLRLRFEGVDSAFHVWVNGKEIGYSQGARNPSEFDVTPFLDLSGENSVAVRVYQWSDGSYLEDQAHVQDFFVHTILDNEYKDAELQVDVTTEGAGEVLVQLFDSDKTTKIAGTVVTASAGQSVEARFPVQSPRKWTAEDPYLYHLILTFGAQTIAQRVGFRKTEIKNGIFTVNGKRVLFRGANRHEHHPTKGRAVGPELLRHDLLLMKTHNINAIRTCHQPNDTRLYELADELGFWVMDEADLETHGFFCIEEESLSPEDKAKPYEERKLIIHDAAAKWTSDNPVWEAAYVDRMKQMVARDKNHPSIIMWSLGNEAFYGCNHQAMYDWGKKYDPDRTIHYEGDIHAQTVDLFSLMYPKLDILRDFADNWDEKKPMVLCEFAHAMGNGPGAMKEYLELFYKHPCLQGGWVWEWANHGLETTSADGEKYYGYGGDFSDEPNDGTFVMDGLVRSDHSIAPGLVEYKKAIEPVQLVEGTIKSVTIVNRYDFSTLEHLECHLSIIGDGLVRKIGTISVPEILPGEEKILSLPKISVPDLPEDSYLQLDWTLKSSTLWADVGHEVACHQISIKPHPDTTTVKTSTSPKISVSKSSSTAITITGPTSNWQFDLVTGLLTSWEKSSEELLRSSPVLTFYRAPTDNDGSVASEWKEKLLHLTRPHCRSVKWVYNEAANTVEVTTKHRIAPPVLEWAIDATTTYLFFATERGGDSLKISISSNASGKNLPSTFARVGLEFSISPSFEQAEWFGRGPGEGYRDKKESQKFGSWKMPIEDLWTEYEVPQEGSNRTDVRWVRFSSAASKAQSPVVLDARFVGLPAGGNFTATHHATEDVEKSGHPYELRRKRKEEVLVRLDMDHQGLGTESCGPAALEEYSLKVREGTQWTWGVVLS</sequence>
<keyword evidence="4" id="KW-0378">Hydrolase</keyword>
<evidence type="ECO:0000313" key="8">
    <source>
        <dbReference type="EMBL" id="KAL1617409.1"/>
    </source>
</evidence>
<dbReference type="SMART" id="SM01038">
    <property type="entry name" value="Bgal_small_N"/>
    <property type="match status" value="1"/>
</dbReference>
<dbReference type="Pfam" id="PF16353">
    <property type="entry name" value="LacZ_4"/>
    <property type="match status" value="1"/>
</dbReference>
<organism evidence="8 9">
    <name type="scientific">Neofusicoccum ribis</name>
    <dbReference type="NCBI Taxonomy" id="45134"/>
    <lineage>
        <taxon>Eukaryota</taxon>
        <taxon>Fungi</taxon>
        <taxon>Dikarya</taxon>
        <taxon>Ascomycota</taxon>
        <taxon>Pezizomycotina</taxon>
        <taxon>Dothideomycetes</taxon>
        <taxon>Dothideomycetes incertae sedis</taxon>
        <taxon>Botryosphaeriales</taxon>
        <taxon>Botryosphaeriaceae</taxon>
        <taxon>Neofusicoccum</taxon>
    </lineage>
</organism>